<accession>M4VKN1</accession>
<sequence length="88" mass="9798">MDTQKIIQGTKAAGWDLKTVFTHVVQGTPGHMASTAKLFFAPLTCVFKEKSGAYLDQVWAEDAARFKARTALLGEKLRQNPYRAPRSE</sequence>
<dbReference type="AlphaFoldDB" id="M4VKN1"/>
<name>M4VKN1_9BACT</name>
<evidence type="ECO:0000313" key="2">
    <source>
        <dbReference type="Proteomes" id="UP000011932"/>
    </source>
</evidence>
<dbReference type="RefSeq" id="WP_015468560.1">
    <property type="nucleotide sequence ID" value="NC_020812.1"/>
</dbReference>
<reference evidence="1 2" key="1">
    <citation type="journal article" date="2013" name="ISME J.">
        <title>By their genes ye shall know them: genomic signatures of predatory bacteria.</title>
        <authorList>
            <person name="Pasternak Z."/>
            <person name="Pietrokovski S."/>
            <person name="Rotem O."/>
            <person name="Gophna U."/>
            <person name="Lurie-Weinberger M.N."/>
            <person name="Jurkevitch E."/>
        </authorList>
    </citation>
    <scope>NUCLEOTIDE SEQUENCE [LARGE SCALE GENOMIC DNA]</scope>
    <source>
        <strain evidence="1">EPB</strain>
    </source>
</reference>
<organism evidence="1 2">
    <name type="scientific">Micavibrio aeruginosavorus EPB</name>
    <dbReference type="NCBI Taxonomy" id="349215"/>
    <lineage>
        <taxon>Bacteria</taxon>
        <taxon>Pseudomonadati</taxon>
        <taxon>Bdellovibrionota</taxon>
        <taxon>Bdellovibrionia</taxon>
        <taxon>Bdellovibrionales</taxon>
        <taxon>Pseudobdellovibrionaceae</taxon>
        <taxon>Micavibrio</taxon>
    </lineage>
</organism>
<evidence type="ECO:0000313" key="1">
    <source>
        <dbReference type="EMBL" id="AGH99050.1"/>
    </source>
</evidence>
<gene>
    <name evidence="1" type="ORF">A11S_2254</name>
</gene>
<dbReference type="HOGENOM" id="CLU_2465551_0_0_5"/>
<dbReference type="EMBL" id="CP003538">
    <property type="protein sequence ID" value="AGH99050.1"/>
    <property type="molecule type" value="Genomic_DNA"/>
</dbReference>
<proteinExistence type="predicted"/>
<dbReference type="Proteomes" id="UP000011932">
    <property type="component" value="Chromosome"/>
</dbReference>
<dbReference type="KEGG" id="man:A11S_2254"/>
<protein>
    <submittedName>
        <fullName evidence="1">Uncharacterized protein</fullName>
    </submittedName>
</protein>
<dbReference type="STRING" id="349215.A11S_2254"/>